<dbReference type="EMBL" id="WNKZ01000123">
    <property type="protein sequence ID" value="MTV56023.1"/>
    <property type="molecule type" value="Genomic_DNA"/>
</dbReference>
<feature type="compositionally biased region" description="Pro residues" evidence="1">
    <location>
        <begin position="69"/>
        <end position="79"/>
    </location>
</feature>
<evidence type="ECO:0000313" key="4">
    <source>
        <dbReference type="Proteomes" id="UP000430634"/>
    </source>
</evidence>
<evidence type="ECO:0000256" key="1">
    <source>
        <dbReference type="SAM" id="MobiDB-lite"/>
    </source>
</evidence>
<dbReference type="InterPro" id="IPR013424">
    <property type="entry name" value="Ice-binding_C"/>
</dbReference>
<dbReference type="NCBIfam" id="NF038119">
    <property type="entry name" value="PEP_CTERM_MHFG"/>
    <property type="match status" value="1"/>
</dbReference>
<dbReference type="Pfam" id="PF07589">
    <property type="entry name" value="PEP-CTERM"/>
    <property type="match status" value="1"/>
</dbReference>
<feature type="domain" description="Ice-binding protein C-terminal" evidence="2">
    <location>
        <begin position="128"/>
        <end position="152"/>
    </location>
</feature>
<comment type="caution">
    <text evidence="3">The sequence shown here is derived from an EMBL/GenBank/DDBJ whole genome shotgun (WGS) entry which is preliminary data.</text>
</comment>
<accession>A0A6I3T3C5</accession>
<feature type="region of interest" description="Disordered" evidence="1">
    <location>
        <begin position="54"/>
        <end position="97"/>
    </location>
</feature>
<feature type="compositionally biased region" description="Low complexity" evidence="1">
    <location>
        <begin position="80"/>
        <end position="97"/>
    </location>
</feature>
<organism evidence="3 4">
    <name type="scientific">Pseudoduganella buxea</name>
    <dbReference type="NCBI Taxonomy" id="1949069"/>
    <lineage>
        <taxon>Bacteria</taxon>
        <taxon>Pseudomonadati</taxon>
        <taxon>Pseudomonadota</taxon>
        <taxon>Betaproteobacteria</taxon>
        <taxon>Burkholderiales</taxon>
        <taxon>Oxalobacteraceae</taxon>
        <taxon>Telluria group</taxon>
        <taxon>Pseudoduganella</taxon>
    </lineage>
</organism>
<reference evidence="3 4" key="1">
    <citation type="submission" date="2019-11" db="EMBL/GenBank/DDBJ databases">
        <title>Type strains purchased from KCTC, JCM and DSMZ.</title>
        <authorList>
            <person name="Lu H."/>
        </authorList>
    </citation>
    <scope>NUCLEOTIDE SEQUENCE [LARGE SCALE GENOMIC DNA]</scope>
    <source>
        <strain evidence="3 4">KCTC 52429</strain>
    </source>
</reference>
<dbReference type="Proteomes" id="UP000430634">
    <property type="component" value="Unassembled WGS sequence"/>
</dbReference>
<name>A0A6I3T3C5_9BURK</name>
<proteinExistence type="predicted"/>
<feature type="compositionally biased region" description="Gly residues" evidence="1">
    <location>
        <begin position="54"/>
        <end position="65"/>
    </location>
</feature>
<dbReference type="AlphaFoldDB" id="A0A6I3T3C5"/>
<gene>
    <name evidence="3" type="ORF">GM672_25180</name>
</gene>
<evidence type="ECO:0000313" key="3">
    <source>
        <dbReference type="EMBL" id="MTV56023.1"/>
    </source>
</evidence>
<sequence length="152" mass="15761">MHFGKGQLCRTVTRTKWKSAHREPAAVYCAENECILVPKVCGNVSRIRRVVTSGAGGGGGHGGGSPAPVELPPFPPPAGPSYSAAPAPGDDMPPWAGPGVPVPKVPLPDYPGPGAGWFYPVGELPLAPVPEPSTWAMLLAGVGLLAARWRRK</sequence>
<evidence type="ECO:0000259" key="2">
    <source>
        <dbReference type="Pfam" id="PF07589"/>
    </source>
</evidence>
<dbReference type="NCBIfam" id="TIGR02595">
    <property type="entry name" value="PEP_CTERM"/>
    <property type="match status" value="1"/>
</dbReference>
<protein>
    <submittedName>
        <fullName evidence="3">PEP-CTERM sorting domain-containing protein</fullName>
    </submittedName>
</protein>